<feature type="chain" id="PRO_5039194688" evidence="1">
    <location>
        <begin position="40"/>
        <end position="154"/>
    </location>
</feature>
<dbReference type="InterPro" id="IPR001611">
    <property type="entry name" value="Leu-rich_rpt"/>
</dbReference>
<accession>A0A9D1H5F4</accession>
<gene>
    <name evidence="2" type="ORF">IAC43_02160</name>
</gene>
<feature type="signal peptide" evidence="1">
    <location>
        <begin position="1"/>
        <end position="39"/>
    </location>
</feature>
<keyword evidence="1" id="KW-0732">Signal</keyword>
<reference evidence="2" key="2">
    <citation type="journal article" date="2021" name="PeerJ">
        <title>Extensive microbial diversity within the chicken gut microbiome revealed by metagenomics and culture.</title>
        <authorList>
            <person name="Gilroy R."/>
            <person name="Ravi A."/>
            <person name="Getino M."/>
            <person name="Pursley I."/>
            <person name="Horton D.L."/>
            <person name="Alikhan N.F."/>
            <person name="Baker D."/>
            <person name="Gharbi K."/>
            <person name="Hall N."/>
            <person name="Watson M."/>
            <person name="Adriaenssens E.M."/>
            <person name="Foster-Nyarko E."/>
            <person name="Jarju S."/>
            <person name="Secka A."/>
            <person name="Antonio M."/>
            <person name="Oren A."/>
            <person name="Chaudhuri R.R."/>
            <person name="La Ragione R."/>
            <person name="Hildebrand F."/>
            <person name="Pallen M.J."/>
        </authorList>
    </citation>
    <scope>NUCLEOTIDE SEQUENCE</scope>
    <source>
        <strain evidence="2">ChiBcec7-5410</strain>
    </source>
</reference>
<dbReference type="AlphaFoldDB" id="A0A9D1H5F4"/>
<reference evidence="2" key="1">
    <citation type="submission" date="2020-10" db="EMBL/GenBank/DDBJ databases">
        <authorList>
            <person name="Gilroy R."/>
        </authorList>
    </citation>
    <scope>NUCLEOTIDE SEQUENCE</scope>
    <source>
        <strain evidence="2">ChiBcec7-5410</strain>
    </source>
</reference>
<dbReference type="Gene3D" id="3.80.10.10">
    <property type="entry name" value="Ribonuclease Inhibitor"/>
    <property type="match status" value="1"/>
</dbReference>
<dbReference type="SUPFAM" id="SSF52058">
    <property type="entry name" value="L domain-like"/>
    <property type="match status" value="1"/>
</dbReference>
<dbReference type="InterPro" id="IPR018247">
    <property type="entry name" value="EF_Hand_1_Ca_BS"/>
</dbReference>
<comment type="caution">
    <text evidence="2">The sequence shown here is derived from an EMBL/GenBank/DDBJ whole genome shotgun (WGS) entry which is preliminary data.</text>
</comment>
<sequence length="154" mass="16825">MSFTKSSVFSKWMRSLSAGAMALMLVASGSEFVSQPVYAVTTNQLTSSDFNGRLYNVLLAQCDTNGDGTLTTSELASYTYVDLSNQNLTDLTGIEYLSGATYIDLSGNKLTSLAGLKYNYRLTYLDISDNNFTTLDSILDYSDAYANLQELDVS</sequence>
<feature type="non-terminal residue" evidence="2">
    <location>
        <position position="154"/>
    </location>
</feature>
<dbReference type="PROSITE" id="PS51450">
    <property type="entry name" value="LRR"/>
    <property type="match status" value="1"/>
</dbReference>
<dbReference type="InterPro" id="IPR042655">
    <property type="entry name" value="LRC72"/>
</dbReference>
<dbReference type="PANTHER" id="PTHR46759">
    <property type="entry name" value="LEUCINE-RICH REPEAT-CONTAINING PROTEIN 72"/>
    <property type="match status" value="1"/>
</dbReference>
<protein>
    <submittedName>
        <fullName evidence="2">Uncharacterized protein</fullName>
    </submittedName>
</protein>
<name>A0A9D1H5F4_9FIRM</name>
<dbReference type="EMBL" id="DVLW01000057">
    <property type="protein sequence ID" value="HIT93968.1"/>
    <property type="molecule type" value="Genomic_DNA"/>
</dbReference>
<dbReference type="InterPro" id="IPR032675">
    <property type="entry name" value="LRR_dom_sf"/>
</dbReference>
<dbReference type="PROSITE" id="PS00018">
    <property type="entry name" value="EF_HAND_1"/>
    <property type="match status" value="1"/>
</dbReference>
<evidence type="ECO:0000256" key="1">
    <source>
        <dbReference type="SAM" id="SignalP"/>
    </source>
</evidence>
<dbReference type="Proteomes" id="UP000824160">
    <property type="component" value="Unassembled WGS sequence"/>
</dbReference>
<dbReference type="Pfam" id="PF00560">
    <property type="entry name" value="LRR_1"/>
    <property type="match status" value="1"/>
</dbReference>
<organism evidence="2 3">
    <name type="scientific">Candidatus Faecivivens stercoripullorum</name>
    <dbReference type="NCBI Taxonomy" id="2840805"/>
    <lineage>
        <taxon>Bacteria</taxon>
        <taxon>Bacillati</taxon>
        <taxon>Bacillota</taxon>
        <taxon>Clostridia</taxon>
        <taxon>Eubacteriales</taxon>
        <taxon>Oscillospiraceae</taxon>
        <taxon>Oscillospiraceae incertae sedis</taxon>
        <taxon>Candidatus Faecivivens</taxon>
    </lineage>
</organism>
<evidence type="ECO:0000313" key="3">
    <source>
        <dbReference type="Proteomes" id="UP000824160"/>
    </source>
</evidence>
<proteinExistence type="predicted"/>
<evidence type="ECO:0000313" key="2">
    <source>
        <dbReference type="EMBL" id="HIT93968.1"/>
    </source>
</evidence>
<dbReference type="PANTHER" id="PTHR46759:SF1">
    <property type="entry name" value="LEUCINE-RICH REPEAT-CONTAINING PROTEIN 72"/>
    <property type="match status" value="1"/>
</dbReference>